<dbReference type="OrthoDB" id="2192520at2"/>
<proteinExistence type="predicted"/>
<gene>
    <name evidence="1" type="ORF">CBF37_10365</name>
</gene>
<dbReference type="RefSeq" id="WP_125984673.1">
    <property type="nucleotide sequence ID" value="NZ_NGJS01000020.1"/>
</dbReference>
<dbReference type="AlphaFoldDB" id="A0A429ZT88"/>
<dbReference type="Proteomes" id="UP000287857">
    <property type="component" value="Unassembled WGS sequence"/>
</dbReference>
<evidence type="ECO:0000313" key="2">
    <source>
        <dbReference type="Proteomes" id="UP000287857"/>
    </source>
</evidence>
<dbReference type="InterPro" id="IPR006448">
    <property type="entry name" value="Phage_term_ssu_P27"/>
</dbReference>
<dbReference type="Pfam" id="PF05119">
    <property type="entry name" value="Terminase_4"/>
    <property type="match status" value="1"/>
</dbReference>
<sequence>MNEKKVKKSLLEQLTLRNATSDFYIDLINDYMSLWHSKELLVADIKERGTVYKEPNSSGRNVSKNNPSTKELVMVNKQMLALLKDLGLNEPAVSSEPDDGELL</sequence>
<accession>A0A429ZT88</accession>
<name>A0A429ZT88_9ENTE</name>
<evidence type="ECO:0000313" key="1">
    <source>
        <dbReference type="EMBL" id="RST96951.1"/>
    </source>
</evidence>
<reference evidence="1 2" key="1">
    <citation type="submission" date="2017-05" db="EMBL/GenBank/DDBJ databases">
        <title>Vagococcus spp. assemblies.</title>
        <authorList>
            <person name="Gulvik C.A."/>
        </authorList>
    </citation>
    <scope>NUCLEOTIDE SEQUENCE [LARGE SCALE GENOMIC DNA]</scope>
    <source>
        <strain evidence="1 2">SS1995</strain>
    </source>
</reference>
<keyword evidence="2" id="KW-1185">Reference proteome</keyword>
<comment type="caution">
    <text evidence="1">The sequence shown here is derived from an EMBL/GenBank/DDBJ whole genome shotgun (WGS) entry which is preliminary data.</text>
</comment>
<organism evidence="1 2">
    <name type="scientific">Vagococcus vulneris</name>
    <dbReference type="NCBI Taxonomy" id="1977869"/>
    <lineage>
        <taxon>Bacteria</taxon>
        <taxon>Bacillati</taxon>
        <taxon>Bacillota</taxon>
        <taxon>Bacilli</taxon>
        <taxon>Lactobacillales</taxon>
        <taxon>Enterococcaceae</taxon>
        <taxon>Vagococcus</taxon>
    </lineage>
</organism>
<evidence type="ECO:0008006" key="3">
    <source>
        <dbReference type="Google" id="ProtNLM"/>
    </source>
</evidence>
<protein>
    <recommendedName>
        <fullName evidence="3">Terminase</fullName>
    </recommendedName>
</protein>
<dbReference type="EMBL" id="NGJS01000020">
    <property type="protein sequence ID" value="RST96951.1"/>
    <property type="molecule type" value="Genomic_DNA"/>
</dbReference>